<sequence>MCWCRVNLQDWEHLAKFDMKTHTQFEPEGSGISRRSGFIRHGAESGFALVATITMMVLLVLIALAMLSLSTMEIRQSNQSNAHAEAKANARMALMIAIGELQKNAGPDQRVTARADIAANVDPGKKYWTGFWKTDDWDPLDPNTRSFVGWGVSDPEGTLAENNVTQALSGTDLITLVGEGSVEDATAQVKVRGIDLTKDGKPAGGYAWWIGDEGIKASYYVPEVSDSKWNKVATLGTAADSGVSSIDFSGYENLEDTELFASSVSRKSFGVPSSDPNLPRQVFHDVTPQAVALLTDARLGGVRRDLSTAFELPMEDFNELTEFHAAGENNNTNFYDELGSPYIDSRFYHAGSSPDLGYMCEIPYGGGIVRGASWDLVRNYYRLYKKEWEEESWGRSVTGVETDSYAARGSLPHSYSGKKGGANDVGGDTFAYHISNGHLYTKASFGFYGRIHSLNEPRGAISSGDASSQQRTVARSPQVTPIVVRLTVAVGMVKRPLNNGADWSLALSFDPYLTVVNPYNVPVTFNSLGLWCTKFNPMKVTIEYTDDSNTKRTVSAEKYFSGNYYSFGTFNMILDPNEGPYTLEPGETRVISPAKIGDQALSYNYISTMRGGFSYSEDSGFYIAPNTSVKPKDGTTVKVTLDGRSSSWGATDRFVTYLYHDKNHDGSQRNLFAHVPPRNMYGDEDILDQPLISNIGASANNGKTQTNFKVVREVSTGQIPSPGDSGLYVGVLDLRMNTTREDAPSLVLNPRGGAFDTRDWDGLERSSVQWDYSLSQIDDLSQLQLVGDPEGHGFWGEGRTVTDGSTHTVLYEVPQLPLSSLGQLQHVDSGVAGSSGSLEISNSFPHPGLRDLTSIAGRRSTVGGGYSSVTSQTLADLSWASNESLWDRYFFSGINWGYASASRLSASQGYVSQQAAIDALIAGDRSGVWPLQNPRMDLFTRSLSAEQKAELLEYDKLAKYLAVFGGFNVNSTSEKAWQAVFSSLREVDATYVDNTGSHSKQVTNAFSRFMIPSDNSGEVFGSFRELTDSDIENLAEAMVTQVKARGPFMGLADFVNRRLSTDVEEGTDLAAVGALQAAIEAAGLNDGKVDFKPTVTNLENVSYQAGGKSKTISNYAGSSGYLLQADVLSSIGSILSTRSDTFVIRTYGTAKNAKGEVIAKAWCEATVQRTPDWVVPTDEEATRQRPGYPDSTGTPVIRQFEANPTLPEQNRQLGRKFKIQSFRWLSPEEV</sequence>
<gene>
    <name evidence="3" type="ORF">NT6N_34300</name>
</gene>
<evidence type="ECO:0000313" key="3">
    <source>
        <dbReference type="EMBL" id="BDS08390.1"/>
    </source>
</evidence>
<keyword evidence="2" id="KW-0472">Membrane</keyword>
<dbReference type="KEGG" id="osu:NT6N_34300"/>
<feature type="transmembrane region" description="Helical" evidence="2">
    <location>
        <begin position="47"/>
        <end position="69"/>
    </location>
</feature>
<evidence type="ECO:0000256" key="1">
    <source>
        <dbReference type="SAM" id="MobiDB-lite"/>
    </source>
</evidence>
<keyword evidence="2" id="KW-1133">Transmembrane helix</keyword>
<keyword evidence="2" id="KW-0812">Transmembrane</keyword>
<protein>
    <recommendedName>
        <fullName evidence="4">Type 4 fimbrial biogenesis protein PilX N-terminal domain-containing protein</fullName>
    </recommendedName>
</protein>
<evidence type="ECO:0008006" key="4">
    <source>
        <dbReference type="Google" id="ProtNLM"/>
    </source>
</evidence>
<name>A0AAT9FR32_9BACT</name>
<feature type="region of interest" description="Disordered" evidence="1">
    <location>
        <begin position="1176"/>
        <end position="1196"/>
    </location>
</feature>
<dbReference type="EMBL" id="AP026866">
    <property type="protein sequence ID" value="BDS08390.1"/>
    <property type="molecule type" value="Genomic_DNA"/>
</dbReference>
<proteinExistence type="predicted"/>
<reference evidence="3" key="1">
    <citation type="submission" date="2024-07" db="EMBL/GenBank/DDBJ databases">
        <title>Complete genome sequence of Verrucomicrobiaceae bacterium NT6N.</title>
        <authorList>
            <person name="Huang C."/>
            <person name="Takami H."/>
            <person name="Hamasaki K."/>
        </authorList>
    </citation>
    <scope>NUCLEOTIDE SEQUENCE</scope>
    <source>
        <strain evidence="3">NT6N</strain>
    </source>
</reference>
<accession>A0AAT9FR32</accession>
<evidence type="ECO:0000256" key="2">
    <source>
        <dbReference type="SAM" id="Phobius"/>
    </source>
</evidence>
<organism evidence="3">
    <name type="scientific">Oceaniferula spumae</name>
    <dbReference type="NCBI Taxonomy" id="2979115"/>
    <lineage>
        <taxon>Bacteria</taxon>
        <taxon>Pseudomonadati</taxon>
        <taxon>Verrucomicrobiota</taxon>
        <taxon>Verrucomicrobiia</taxon>
        <taxon>Verrucomicrobiales</taxon>
        <taxon>Verrucomicrobiaceae</taxon>
        <taxon>Oceaniferula</taxon>
    </lineage>
</organism>
<dbReference type="AlphaFoldDB" id="A0AAT9FR32"/>